<keyword evidence="18" id="KW-1185">Reference proteome</keyword>
<dbReference type="Proteomes" id="UP000235145">
    <property type="component" value="Unassembled WGS sequence"/>
</dbReference>
<evidence type="ECO:0000259" key="16">
    <source>
        <dbReference type="PROSITE" id="PS50011"/>
    </source>
</evidence>
<dbReference type="GO" id="GO:0005886">
    <property type="term" value="C:plasma membrane"/>
    <property type="evidence" value="ECO:0000318"/>
    <property type="project" value="GO_Central"/>
</dbReference>
<evidence type="ECO:0000313" key="18">
    <source>
        <dbReference type="Proteomes" id="UP000235145"/>
    </source>
</evidence>
<dbReference type="FunFam" id="3.30.200.20:FF:000043">
    <property type="entry name" value="Wall-associated receptor kinase 2"/>
    <property type="match status" value="1"/>
</dbReference>
<dbReference type="EMBL" id="NBSK02000007">
    <property type="protein sequence ID" value="KAJ0198202.1"/>
    <property type="molecule type" value="Genomic_DNA"/>
</dbReference>
<evidence type="ECO:0000256" key="4">
    <source>
        <dbReference type="ARBA" id="ARBA00022692"/>
    </source>
</evidence>
<protein>
    <recommendedName>
        <fullName evidence="16">Protein kinase domain-containing protein</fullName>
    </recommendedName>
</protein>
<dbReference type="InterPro" id="IPR025287">
    <property type="entry name" value="WAK_GUB"/>
</dbReference>
<feature type="chain" id="PRO_5040512936" description="Protein kinase domain-containing protein" evidence="15">
    <location>
        <begin position="22"/>
        <end position="631"/>
    </location>
</feature>
<dbReference type="InterPro" id="IPR011009">
    <property type="entry name" value="Kinase-like_dom_sf"/>
</dbReference>
<keyword evidence="7" id="KW-0418">Kinase</keyword>
<feature type="domain" description="Protein kinase" evidence="16">
    <location>
        <begin position="349"/>
        <end position="620"/>
    </location>
</feature>
<reference evidence="17 18" key="1">
    <citation type="journal article" date="2017" name="Nat. Commun.">
        <title>Genome assembly with in vitro proximity ligation data and whole-genome triplication in lettuce.</title>
        <authorList>
            <person name="Reyes-Chin-Wo S."/>
            <person name="Wang Z."/>
            <person name="Yang X."/>
            <person name="Kozik A."/>
            <person name="Arikit S."/>
            <person name="Song C."/>
            <person name="Xia L."/>
            <person name="Froenicke L."/>
            <person name="Lavelle D.O."/>
            <person name="Truco M.J."/>
            <person name="Xia R."/>
            <person name="Zhu S."/>
            <person name="Xu C."/>
            <person name="Xu H."/>
            <person name="Xu X."/>
            <person name="Cox K."/>
            <person name="Korf I."/>
            <person name="Meyers B.C."/>
            <person name="Michelmore R.W."/>
        </authorList>
    </citation>
    <scope>NUCLEOTIDE SEQUENCE [LARGE SCALE GENOMIC DNA]</scope>
    <source>
        <strain evidence="18">cv. Salinas</strain>
        <tissue evidence="17">Seedlings</tissue>
    </source>
</reference>
<evidence type="ECO:0000256" key="8">
    <source>
        <dbReference type="ARBA" id="ARBA00022840"/>
    </source>
</evidence>
<dbReference type="InterPro" id="IPR008271">
    <property type="entry name" value="Ser/Thr_kinase_AS"/>
</dbReference>
<dbReference type="SUPFAM" id="SSF56112">
    <property type="entry name" value="Protein kinase-like (PK-like)"/>
    <property type="match status" value="1"/>
</dbReference>
<dbReference type="Gene3D" id="1.10.510.10">
    <property type="entry name" value="Transferase(Phosphotransferase) domain 1"/>
    <property type="match status" value="1"/>
</dbReference>
<comment type="subcellular location">
    <subcellularLocation>
        <location evidence="1">Membrane</location>
        <topology evidence="1">Single-pass type I membrane protein</topology>
    </subcellularLocation>
</comment>
<comment type="caution">
    <text evidence="17">The sequence shown here is derived from an EMBL/GenBank/DDBJ whole genome shotgun (WGS) entry which is preliminary data.</text>
</comment>
<name>A0A9R1V194_LACSA</name>
<sequence>MLPKSFMLVVSLLLWLHEARASLAKPGCQETCGNVTVPYPYGIGIGCYMHKSFEVSCNKSSPDVAHLWFVNHNKFPILEISMDSVRVTGNSRFNCNNSGNISTHVVQLDLHFSYSHKKNVYIAAGCNISAHFLSIGYGYFKEVGCVSNCITATATRSFTCNGSNGCCQSNIPIETSLFQAVILNHASEAPCNNVLVAEKEYVIVPNLYKLEDEYTYRFPVILNWVISLTSCHQARLRGDDVCGQNSRCVDSTHSLGHNCRCMKGYTGNPYLPTGCQGIIATVIGIIAIGAIGHWTYKELRRRKENKIKQEFFKRNGGYLLTQHISANKSHAIKLKIYSAKVIEKATIGFSQSRLLGKGGQGTVYKGFLTDGTIVAIKRSNIVDEDQVERFVNEVFILAQINHRNIVRLLGCCLEYEVPLLVYEYLSNGTLSQHLHDGAEVSKFSWKDRMRVARDVAGALFYLHSYASPAIFHRDVKPHNILLDQNYKAVVSDFGLSRSIPLSRTHLTTKIEGTFGYLDPEYFRSGQLTEKSDVYAFGVVLTELLTRRKVVSSINCGEGLVSRFQFLVKHNRVFEILDKQVLDEALMDDILLVTKLAKTCMKKNVKERPTMREVVIDLDKLKVVQLELPRKE</sequence>
<evidence type="ECO:0000256" key="13">
    <source>
        <dbReference type="ARBA" id="ARBA00047558"/>
    </source>
</evidence>
<proteinExistence type="predicted"/>
<evidence type="ECO:0000256" key="6">
    <source>
        <dbReference type="ARBA" id="ARBA00022741"/>
    </source>
</evidence>
<dbReference type="FunFam" id="1.10.510.10:FF:000084">
    <property type="entry name" value="Wall-associated receptor kinase 2"/>
    <property type="match status" value="1"/>
</dbReference>
<evidence type="ECO:0000256" key="3">
    <source>
        <dbReference type="ARBA" id="ARBA00022679"/>
    </source>
</evidence>
<dbReference type="GO" id="GO:0007166">
    <property type="term" value="P:cell surface receptor signaling pathway"/>
    <property type="evidence" value="ECO:0000318"/>
    <property type="project" value="GO_Central"/>
</dbReference>
<keyword evidence="5 15" id="KW-0732">Signal</keyword>
<evidence type="ECO:0000256" key="12">
    <source>
        <dbReference type="ARBA" id="ARBA00023180"/>
    </source>
</evidence>
<dbReference type="OrthoDB" id="4062651at2759"/>
<keyword evidence="8" id="KW-0067">ATP-binding</keyword>
<dbReference type="Pfam" id="PF13947">
    <property type="entry name" value="GUB_WAK_bind"/>
    <property type="match status" value="1"/>
</dbReference>
<keyword evidence="6" id="KW-0547">Nucleotide-binding</keyword>
<feature type="signal peptide" evidence="15">
    <location>
        <begin position="1"/>
        <end position="21"/>
    </location>
</feature>
<keyword evidence="2" id="KW-0723">Serine/threonine-protein kinase</keyword>
<evidence type="ECO:0000256" key="2">
    <source>
        <dbReference type="ARBA" id="ARBA00022527"/>
    </source>
</evidence>
<organism evidence="17 18">
    <name type="scientific">Lactuca sativa</name>
    <name type="common">Garden lettuce</name>
    <dbReference type="NCBI Taxonomy" id="4236"/>
    <lineage>
        <taxon>Eukaryota</taxon>
        <taxon>Viridiplantae</taxon>
        <taxon>Streptophyta</taxon>
        <taxon>Embryophyta</taxon>
        <taxon>Tracheophyta</taxon>
        <taxon>Spermatophyta</taxon>
        <taxon>Magnoliopsida</taxon>
        <taxon>eudicotyledons</taxon>
        <taxon>Gunneridae</taxon>
        <taxon>Pentapetalae</taxon>
        <taxon>asterids</taxon>
        <taxon>campanulids</taxon>
        <taxon>Asterales</taxon>
        <taxon>Asteraceae</taxon>
        <taxon>Cichorioideae</taxon>
        <taxon>Cichorieae</taxon>
        <taxon>Lactucinae</taxon>
        <taxon>Lactuca</taxon>
    </lineage>
</organism>
<evidence type="ECO:0000256" key="7">
    <source>
        <dbReference type="ARBA" id="ARBA00022777"/>
    </source>
</evidence>
<evidence type="ECO:0000256" key="11">
    <source>
        <dbReference type="ARBA" id="ARBA00023157"/>
    </source>
</evidence>
<dbReference type="PROSITE" id="PS50011">
    <property type="entry name" value="PROTEIN_KINASE_DOM"/>
    <property type="match status" value="1"/>
</dbReference>
<evidence type="ECO:0000256" key="5">
    <source>
        <dbReference type="ARBA" id="ARBA00022729"/>
    </source>
</evidence>
<dbReference type="Pfam" id="PF00069">
    <property type="entry name" value="Pkinase"/>
    <property type="match status" value="1"/>
</dbReference>
<keyword evidence="3" id="KW-0808">Transferase</keyword>
<evidence type="ECO:0000256" key="15">
    <source>
        <dbReference type="SAM" id="SignalP"/>
    </source>
</evidence>
<dbReference type="PROSITE" id="PS00108">
    <property type="entry name" value="PROTEIN_KINASE_ST"/>
    <property type="match status" value="1"/>
</dbReference>
<dbReference type="GO" id="GO:0004674">
    <property type="term" value="F:protein serine/threonine kinase activity"/>
    <property type="evidence" value="ECO:0007669"/>
    <property type="project" value="UniProtKB-KW"/>
</dbReference>
<dbReference type="Gene3D" id="3.30.200.20">
    <property type="entry name" value="Phosphorylase Kinase, domain 1"/>
    <property type="match status" value="1"/>
</dbReference>
<evidence type="ECO:0000256" key="9">
    <source>
        <dbReference type="ARBA" id="ARBA00022989"/>
    </source>
</evidence>
<keyword evidence="4" id="KW-0812">Transmembrane</keyword>
<dbReference type="InterPro" id="IPR045274">
    <property type="entry name" value="WAK-like"/>
</dbReference>
<evidence type="ECO:0000256" key="14">
    <source>
        <dbReference type="ARBA" id="ARBA00047951"/>
    </source>
</evidence>
<dbReference type="SMART" id="SM00220">
    <property type="entry name" value="S_TKc"/>
    <property type="match status" value="1"/>
</dbReference>
<keyword evidence="12" id="KW-0325">Glycoprotein</keyword>
<keyword evidence="9" id="KW-1133">Transmembrane helix</keyword>
<dbReference type="AlphaFoldDB" id="A0A9R1V194"/>
<evidence type="ECO:0000256" key="10">
    <source>
        <dbReference type="ARBA" id="ARBA00023136"/>
    </source>
</evidence>
<keyword evidence="10" id="KW-0472">Membrane</keyword>
<evidence type="ECO:0000256" key="1">
    <source>
        <dbReference type="ARBA" id="ARBA00004479"/>
    </source>
</evidence>
<gene>
    <name evidence="17" type="ORF">LSAT_V11C700355230</name>
</gene>
<comment type="catalytic activity">
    <reaction evidence="14">
        <text>L-threonyl-[protein] + ATP = O-phospho-L-threonyl-[protein] + ADP + H(+)</text>
        <dbReference type="Rhea" id="RHEA:46608"/>
        <dbReference type="Rhea" id="RHEA-COMP:11060"/>
        <dbReference type="Rhea" id="RHEA-COMP:11605"/>
        <dbReference type="ChEBI" id="CHEBI:15378"/>
        <dbReference type="ChEBI" id="CHEBI:30013"/>
        <dbReference type="ChEBI" id="CHEBI:30616"/>
        <dbReference type="ChEBI" id="CHEBI:61977"/>
        <dbReference type="ChEBI" id="CHEBI:456216"/>
    </reaction>
</comment>
<keyword evidence="11" id="KW-1015">Disulfide bond</keyword>
<dbReference type="PANTHER" id="PTHR27005">
    <property type="entry name" value="WALL-ASSOCIATED RECEPTOR KINASE-LIKE 21"/>
    <property type="match status" value="1"/>
</dbReference>
<dbReference type="GO" id="GO:0030247">
    <property type="term" value="F:polysaccharide binding"/>
    <property type="evidence" value="ECO:0007669"/>
    <property type="project" value="InterPro"/>
</dbReference>
<dbReference type="InterPro" id="IPR000719">
    <property type="entry name" value="Prot_kinase_dom"/>
</dbReference>
<comment type="catalytic activity">
    <reaction evidence="13">
        <text>L-seryl-[protein] + ATP = O-phospho-L-seryl-[protein] + ADP + H(+)</text>
        <dbReference type="Rhea" id="RHEA:17989"/>
        <dbReference type="Rhea" id="RHEA-COMP:9863"/>
        <dbReference type="Rhea" id="RHEA-COMP:11604"/>
        <dbReference type="ChEBI" id="CHEBI:15378"/>
        <dbReference type="ChEBI" id="CHEBI:29999"/>
        <dbReference type="ChEBI" id="CHEBI:30616"/>
        <dbReference type="ChEBI" id="CHEBI:83421"/>
        <dbReference type="ChEBI" id="CHEBI:456216"/>
    </reaction>
</comment>
<evidence type="ECO:0000313" key="17">
    <source>
        <dbReference type="EMBL" id="KAJ0198202.1"/>
    </source>
</evidence>
<dbReference type="GO" id="GO:0005524">
    <property type="term" value="F:ATP binding"/>
    <property type="evidence" value="ECO:0007669"/>
    <property type="project" value="UniProtKB-KW"/>
</dbReference>
<dbReference type="PANTHER" id="PTHR27005:SF353">
    <property type="entry name" value="WALL-ASSOCIATED RECEPTOR KINASE-LIKE 22"/>
    <property type="match status" value="1"/>
</dbReference>
<accession>A0A9R1V194</accession>